<proteinExistence type="predicted"/>
<dbReference type="GO" id="GO:0016616">
    <property type="term" value="F:oxidoreductase activity, acting on the CH-OH group of donors, NAD or NADP as acceptor"/>
    <property type="evidence" value="ECO:0007669"/>
    <property type="project" value="TreeGrafter"/>
</dbReference>
<organism evidence="1 2">
    <name type="scientific">Endocarpon pusillum (strain Z07020 / HMAS-L-300199)</name>
    <name type="common">Lichen-forming fungus</name>
    <dbReference type="NCBI Taxonomy" id="1263415"/>
    <lineage>
        <taxon>Eukaryota</taxon>
        <taxon>Fungi</taxon>
        <taxon>Dikarya</taxon>
        <taxon>Ascomycota</taxon>
        <taxon>Pezizomycotina</taxon>
        <taxon>Eurotiomycetes</taxon>
        <taxon>Chaetothyriomycetidae</taxon>
        <taxon>Verrucariales</taxon>
        <taxon>Verrucariaceae</taxon>
        <taxon>Endocarpon</taxon>
    </lineage>
</organism>
<dbReference type="AlphaFoldDB" id="U1GM87"/>
<evidence type="ECO:0000313" key="1">
    <source>
        <dbReference type="EMBL" id="ERF73373.1"/>
    </source>
</evidence>
<dbReference type="Gene3D" id="3.40.50.720">
    <property type="entry name" value="NAD(P)-binding Rossmann-like Domain"/>
    <property type="match status" value="1"/>
</dbReference>
<evidence type="ECO:0000313" key="2">
    <source>
        <dbReference type="Proteomes" id="UP000019373"/>
    </source>
</evidence>
<dbReference type="PRINTS" id="PR00081">
    <property type="entry name" value="GDHRDH"/>
</dbReference>
<sequence length="354" mass="39308">MGAKLWCIVGSSRGIGLEFVRQLLARGDQVIAAVRDPMSASELWQLTANSNRPGACEIHQCDVKSEQSIDAFATRLRQVLRHGIDYLVLNAGVLDYPNRATEISYSDFAHHLHTNTIGPIITAQRLLATGLPIGTVIFMSSDSGSALSFRDFEDGFGAFAASKAALNQMLRVRISWLTSITPHLPLSSRPSRATEPFLTVISTWPQSFVANPAPRLFWPCTPVRYPRTFMHKSITGSPLPRASYTRGRDMADISTGWDIEGILTPQESVEAMLRVISTKTIEHSGTFWTWEGKVCRRSLTNKSPSPRPLCVHECERIPWANELILQIPLAEEELIRRCFHVAGTPVVIALHRAP</sequence>
<dbReference type="InterPro" id="IPR052184">
    <property type="entry name" value="SDR_enzymes"/>
</dbReference>
<dbReference type="SUPFAM" id="SSF51735">
    <property type="entry name" value="NAD(P)-binding Rossmann-fold domains"/>
    <property type="match status" value="1"/>
</dbReference>
<evidence type="ECO:0008006" key="3">
    <source>
        <dbReference type="Google" id="ProtNLM"/>
    </source>
</evidence>
<gene>
    <name evidence="1" type="ORF">EPUS_07207</name>
</gene>
<keyword evidence="2" id="KW-1185">Reference proteome</keyword>
<dbReference type="HOGENOM" id="CLU_010194_9_1_1"/>
<protein>
    <recommendedName>
        <fullName evidence="3">Ketoreductase (KR) domain-containing protein</fullName>
    </recommendedName>
</protein>
<reference evidence="2" key="1">
    <citation type="journal article" date="2014" name="BMC Genomics">
        <title>Genome characteristics reveal the impact of lichenization on lichen-forming fungus Endocarpon pusillum Hedwig (Verrucariales, Ascomycota).</title>
        <authorList>
            <person name="Wang Y.-Y."/>
            <person name="Liu B."/>
            <person name="Zhang X.-Y."/>
            <person name="Zhou Q.-M."/>
            <person name="Zhang T."/>
            <person name="Li H."/>
            <person name="Yu Y.-F."/>
            <person name="Zhang X.-L."/>
            <person name="Hao X.-Y."/>
            <person name="Wang M."/>
            <person name="Wang L."/>
            <person name="Wei J.-C."/>
        </authorList>
    </citation>
    <scope>NUCLEOTIDE SEQUENCE [LARGE SCALE GENOMIC DNA]</scope>
    <source>
        <strain evidence="2">Z07020 / HMAS-L-300199</strain>
    </source>
</reference>
<dbReference type="OrthoDB" id="9876299at2759"/>
<dbReference type="Proteomes" id="UP000019373">
    <property type="component" value="Unassembled WGS sequence"/>
</dbReference>
<name>U1GM87_ENDPU</name>
<dbReference type="EMBL" id="KE720956">
    <property type="protein sequence ID" value="ERF73373.1"/>
    <property type="molecule type" value="Genomic_DNA"/>
</dbReference>
<dbReference type="Pfam" id="PF00106">
    <property type="entry name" value="adh_short"/>
    <property type="match status" value="1"/>
</dbReference>
<dbReference type="InterPro" id="IPR002347">
    <property type="entry name" value="SDR_fam"/>
</dbReference>
<dbReference type="GeneID" id="19242092"/>
<dbReference type="PANTHER" id="PTHR45458:SF1">
    <property type="entry name" value="SHORT CHAIN DEHYDROGENASE"/>
    <property type="match status" value="1"/>
</dbReference>
<dbReference type="PANTHER" id="PTHR45458">
    <property type="entry name" value="SHORT-CHAIN DEHYDROGENASE/REDUCTASE SDR"/>
    <property type="match status" value="1"/>
</dbReference>
<dbReference type="eggNOG" id="KOG1611">
    <property type="taxonomic scope" value="Eukaryota"/>
</dbReference>
<dbReference type="InterPro" id="IPR036291">
    <property type="entry name" value="NAD(P)-bd_dom_sf"/>
</dbReference>
<dbReference type="RefSeq" id="XP_007800972.1">
    <property type="nucleotide sequence ID" value="XM_007802781.1"/>
</dbReference>
<accession>U1GM87</accession>